<proteinExistence type="predicted"/>
<evidence type="ECO:0000259" key="1">
    <source>
        <dbReference type="Pfam" id="PF07969"/>
    </source>
</evidence>
<keyword evidence="3" id="KW-1185">Reference proteome</keyword>
<comment type="caution">
    <text evidence="2">The sequence shown here is derived from an EMBL/GenBank/DDBJ whole genome shotgun (WGS) entry which is preliminary data.</text>
</comment>
<evidence type="ECO:0000313" key="3">
    <source>
        <dbReference type="Proteomes" id="UP001500320"/>
    </source>
</evidence>
<name>A0ABP6NMU8_9ACTN</name>
<accession>A0ABP6NMU8</accession>
<dbReference type="Gene3D" id="2.30.40.10">
    <property type="entry name" value="Urease, subunit C, domain 1"/>
    <property type="match status" value="1"/>
</dbReference>
<organism evidence="2 3">
    <name type="scientific">Planomonospora alba</name>
    <dbReference type="NCBI Taxonomy" id="161354"/>
    <lineage>
        <taxon>Bacteria</taxon>
        <taxon>Bacillati</taxon>
        <taxon>Actinomycetota</taxon>
        <taxon>Actinomycetes</taxon>
        <taxon>Streptosporangiales</taxon>
        <taxon>Streptosporangiaceae</taxon>
        <taxon>Planomonospora</taxon>
    </lineage>
</organism>
<dbReference type="PANTHER" id="PTHR22642">
    <property type="entry name" value="IMIDAZOLONEPROPIONASE"/>
    <property type="match status" value="1"/>
</dbReference>
<dbReference type="Pfam" id="PF07969">
    <property type="entry name" value="Amidohydro_3"/>
    <property type="match status" value="1"/>
</dbReference>
<dbReference type="SUPFAM" id="SSF51556">
    <property type="entry name" value="Metallo-dependent hydrolases"/>
    <property type="match status" value="1"/>
</dbReference>
<dbReference type="InterPro" id="IPR011059">
    <property type="entry name" value="Metal-dep_hydrolase_composite"/>
</dbReference>
<protein>
    <submittedName>
        <fullName evidence="2">Amidohydrolase family protein</fullName>
    </submittedName>
</protein>
<sequence>MGSLLLRNGRIGPGGPLRHVLVADGRIAAVSDEPPPCDESVDLQGGTVLPGLWDCHVHSVQWAQARLRIDVGAARSAREAVDLVAPHAGGSEAAAVTVGFGFRDALWPDAPDKSLLEAVLPGRAVVLLSNDLHTAWFSPAALAAVGRGGHPTGVLTEQDCYDAVAALPPPPEEELDRRVAEAVTAAAARGVVGVIDFEFADNVTDWARRLRRGRIDARVICSIPRDRLEEAIGRGLRTGDPVAGSGGLLEVGPVKIFSDGSLNTRSAYCEDPYPDTGSHGAPVMSPEELRGVMSLAAAHGVHPAVHAIGDLAVGMALDAFEAVGCPGRIEHAQLVRPADFARFALPGLIAGVQPAHAPDDRDVAERLWPGRTGRAYAYAGLLAAGARLELGSDAPVAPLDPWDAIAAAVARTDDERPPFHPEQGLTLQAALAAAARGRSGLRPGDPADLVVTGRDPAGLDGDGLRRMPVLGTLLGGRWTHRDSI</sequence>
<dbReference type="RefSeq" id="WP_344863639.1">
    <property type="nucleotide sequence ID" value="NZ_BAAAUT010000046.1"/>
</dbReference>
<dbReference type="InterPro" id="IPR032466">
    <property type="entry name" value="Metal_Hydrolase"/>
</dbReference>
<dbReference type="Proteomes" id="UP001500320">
    <property type="component" value="Unassembled WGS sequence"/>
</dbReference>
<dbReference type="SUPFAM" id="SSF51338">
    <property type="entry name" value="Composite domain of metallo-dependent hydrolases"/>
    <property type="match status" value="1"/>
</dbReference>
<reference evidence="3" key="1">
    <citation type="journal article" date="2019" name="Int. J. Syst. Evol. Microbiol.">
        <title>The Global Catalogue of Microorganisms (GCM) 10K type strain sequencing project: providing services to taxonomists for standard genome sequencing and annotation.</title>
        <authorList>
            <consortium name="The Broad Institute Genomics Platform"/>
            <consortium name="The Broad Institute Genome Sequencing Center for Infectious Disease"/>
            <person name="Wu L."/>
            <person name="Ma J."/>
        </authorList>
    </citation>
    <scope>NUCLEOTIDE SEQUENCE [LARGE SCALE GENOMIC DNA]</scope>
    <source>
        <strain evidence="3">JCM 9373</strain>
    </source>
</reference>
<evidence type="ECO:0000313" key="2">
    <source>
        <dbReference type="EMBL" id="GAA3153588.1"/>
    </source>
</evidence>
<dbReference type="InterPro" id="IPR013108">
    <property type="entry name" value="Amidohydro_3"/>
</dbReference>
<feature type="domain" description="Amidohydrolase 3" evidence="1">
    <location>
        <begin position="41"/>
        <end position="478"/>
    </location>
</feature>
<dbReference type="EMBL" id="BAAAUT010000046">
    <property type="protein sequence ID" value="GAA3153588.1"/>
    <property type="molecule type" value="Genomic_DNA"/>
</dbReference>
<dbReference type="Gene3D" id="3.10.310.70">
    <property type="match status" value="1"/>
</dbReference>
<gene>
    <name evidence="2" type="ORF">GCM10010466_50690</name>
</gene>
<dbReference type="Gene3D" id="3.20.20.140">
    <property type="entry name" value="Metal-dependent hydrolases"/>
    <property type="match status" value="1"/>
</dbReference>
<dbReference type="PANTHER" id="PTHR22642:SF2">
    <property type="entry name" value="PROTEIN LONG AFTER FAR-RED 3"/>
    <property type="match status" value="1"/>
</dbReference>